<protein>
    <submittedName>
        <fullName evidence="2">Uncharacterized protein</fullName>
    </submittedName>
</protein>
<dbReference type="EMBL" id="BGZK01000816">
    <property type="protein sequence ID" value="GBP61517.1"/>
    <property type="molecule type" value="Genomic_DNA"/>
</dbReference>
<gene>
    <name evidence="2" type="ORF">EVAR_43987_1</name>
</gene>
<dbReference type="Proteomes" id="UP000299102">
    <property type="component" value="Unassembled WGS sequence"/>
</dbReference>
<feature type="region of interest" description="Disordered" evidence="1">
    <location>
        <begin position="139"/>
        <end position="169"/>
    </location>
</feature>
<evidence type="ECO:0000313" key="3">
    <source>
        <dbReference type="Proteomes" id="UP000299102"/>
    </source>
</evidence>
<name>A0A4C1XH36_EUMVA</name>
<feature type="region of interest" description="Disordered" evidence="1">
    <location>
        <begin position="56"/>
        <end position="106"/>
    </location>
</feature>
<dbReference type="AlphaFoldDB" id="A0A4C1XH36"/>
<reference evidence="2 3" key="1">
    <citation type="journal article" date="2019" name="Commun. Biol.">
        <title>The bagworm genome reveals a unique fibroin gene that provides high tensile strength.</title>
        <authorList>
            <person name="Kono N."/>
            <person name="Nakamura H."/>
            <person name="Ohtoshi R."/>
            <person name="Tomita M."/>
            <person name="Numata K."/>
            <person name="Arakawa K."/>
        </authorList>
    </citation>
    <scope>NUCLEOTIDE SEQUENCE [LARGE SCALE GENOMIC DNA]</scope>
</reference>
<evidence type="ECO:0000313" key="2">
    <source>
        <dbReference type="EMBL" id="GBP61517.1"/>
    </source>
</evidence>
<comment type="caution">
    <text evidence="2">The sequence shown here is derived from an EMBL/GenBank/DDBJ whole genome shotgun (WGS) entry which is preliminary data.</text>
</comment>
<organism evidence="2 3">
    <name type="scientific">Eumeta variegata</name>
    <name type="common">Bagworm moth</name>
    <name type="synonym">Eumeta japonica</name>
    <dbReference type="NCBI Taxonomy" id="151549"/>
    <lineage>
        <taxon>Eukaryota</taxon>
        <taxon>Metazoa</taxon>
        <taxon>Ecdysozoa</taxon>
        <taxon>Arthropoda</taxon>
        <taxon>Hexapoda</taxon>
        <taxon>Insecta</taxon>
        <taxon>Pterygota</taxon>
        <taxon>Neoptera</taxon>
        <taxon>Endopterygota</taxon>
        <taxon>Lepidoptera</taxon>
        <taxon>Glossata</taxon>
        <taxon>Ditrysia</taxon>
        <taxon>Tineoidea</taxon>
        <taxon>Psychidae</taxon>
        <taxon>Oiketicinae</taxon>
        <taxon>Eumeta</taxon>
    </lineage>
</organism>
<evidence type="ECO:0000256" key="1">
    <source>
        <dbReference type="SAM" id="MobiDB-lite"/>
    </source>
</evidence>
<feature type="compositionally biased region" description="Low complexity" evidence="1">
    <location>
        <begin position="75"/>
        <end position="87"/>
    </location>
</feature>
<proteinExistence type="predicted"/>
<accession>A0A4C1XH36</accession>
<sequence>MLVPLLIPFPVTLLNLIPSPYSYSTHFGPGLAFDSDPGFFVDFELCPAFNFDSSTRHSSDFDETEGTSRCTSNPARRAGGAARCVGGTSSTSAPPARTCPTGSAEAPSHYKSVGIAFEEVQRRDRFALSVGARRAVAGAAGGRRAVARPRAESVGSSKVTNPPPRAAPSPRLVRMRPLSWARSFIIFNQTLGWLSNGASAFSIRLIKTLVSAPFINLECIRTSSTITCRGPEWRERQQLNICLYTLLEMHKK</sequence>
<keyword evidence="3" id="KW-1185">Reference proteome</keyword>